<dbReference type="InterPro" id="IPR039421">
    <property type="entry name" value="Type_1_exporter"/>
</dbReference>
<evidence type="ECO:0000256" key="1">
    <source>
        <dbReference type="ARBA" id="ARBA00004651"/>
    </source>
</evidence>
<keyword evidence="4 9" id="KW-0812">Transmembrane</keyword>
<dbReference type="GO" id="GO:0015421">
    <property type="term" value="F:ABC-type oligopeptide transporter activity"/>
    <property type="evidence" value="ECO:0007669"/>
    <property type="project" value="TreeGrafter"/>
</dbReference>
<dbReference type="SMART" id="SM00382">
    <property type="entry name" value="AAA"/>
    <property type="match status" value="1"/>
</dbReference>
<dbReference type="PANTHER" id="PTHR43394:SF1">
    <property type="entry name" value="ATP-BINDING CASSETTE SUB-FAMILY B MEMBER 10, MITOCHONDRIAL"/>
    <property type="match status" value="1"/>
</dbReference>
<keyword evidence="2" id="KW-0813">Transport</keyword>
<dbReference type="Gene3D" id="1.20.1560.10">
    <property type="entry name" value="ABC transporter type 1, transmembrane domain"/>
    <property type="match status" value="1"/>
</dbReference>
<keyword evidence="5" id="KW-0547">Nucleotide-binding</keyword>
<dbReference type="GO" id="GO:0005886">
    <property type="term" value="C:plasma membrane"/>
    <property type="evidence" value="ECO:0007669"/>
    <property type="project" value="UniProtKB-SubCell"/>
</dbReference>
<keyword evidence="3" id="KW-1003">Cell membrane</keyword>
<dbReference type="PANTHER" id="PTHR43394">
    <property type="entry name" value="ATP-DEPENDENT PERMEASE MDL1, MITOCHONDRIAL"/>
    <property type="match status" value="1"/>
</dbReference>
<dbReference type="InterPro" id="IPR003593">
    <property type="entry name" value="AAA+_ATPase"/>
</dbReference>
<dbReference type="InterPro" id="IPR036640">
    <property type="entry name" value="ABC1_TM_sf"/>
</dbReference>
<dbReference type="EMBL" id="LBPV01000061">
    <property type="protein sequence ID" value="KKP63862.1"/>
    <property type="molecule type" value="Genomic_DNA"/>
</dbReference>
<name>A0A0G0E915_9BACT</name>
<keyword evidence="8 9" id="KW-0472">Membrane</keyword>
<dbReference type="GO" id="GO:0005524">
    <property type="term" value="F:ATP binding"/>
    <property type="evidence" value="ECO:0007669"/>
    <property type="project" value="UniProtKB-KW"/>
</dbReference>
<feature type="transmembrane region" description="Helical" evidence="9">
    <location>
        <begin position="78"/>
        <end position="98"/>
    </location>
</feature>
<keyword evidence="6 11" id="KW-0067">ATP-binding</keyword>
<dbReference type="SUPFAM" id="SSF52540">
    <property type="entry name" value="P-loop containing nucleoside triphosphate hydrolases"/>
    <property type="match status" value="1"/>
</dbReference>
<feature type="transmembrane region" description="Helical" evidence="9">
    <location>
        <begin position="180"/>
        <end position="199"/>
    </location>
</feature>
<evidence type="ECO:0000256" key="4">
    <source>
        <dbReference type="ARBA" id="ARBA00022692"/>
    </source>
</evidence>
<organism evidence="11 12">
    <name type="scientific">candidate division WS6 bacterium GW2011_GWE1_34_7</name>
    <dbReference type="NCBI Taxonomy" id="1619093"/>
    <lineage>
        <taxon>Bacteria</taxon>
        <taxon>Candidatus Dojkabacteria</taxon>
    </lineage>
</organism>
<evidence type="ECO:0000313" key="12">
    <source>
        <dbReference type="Proteomes" id="UP000033866"/>
    </source>
</evidence>
<feature type="transmembrane region" description="Helical" evidence="9">
    <location>
        <begin position="270"/>
        <end position="292"/>
    </location>
</feature>
<evidence type="ECO:0000256" key="9">
    <source>
        <dbReference type="SAM" id="Phobius"/>
    </source>
</evidence>
<comment type="caution">
    <text evidence="11">The sequence shown here is derived from an EMBL/GenBank/DDBJ whole genome shotgun (WGS) entry which is preliminary data.</text>
</comment>
<proteinExistence type="predicted"/>
<reference evidence="11 12" key="1">
    <citation type="journal article" date="2015" name="Nature">
        <title>rRNA introns, odd ribosomes, and small enigmatic genomes across a large radiation of phyla.</title>
        <authorList>
            <person name="Brown C.T."/>
            <person name="Hug L.A."/>
            <person name="Thomas B.C."/>
            <person name="Sharon I."/>
            <person name="Castelle C.J."/>
            <person name="Singh A."/>
            <person name="Wilkins M.J."/>
            <person name="Williams K.H."/>
            <person name="Banfield J.F."/>
        </authorList>
    </citation>
    <scope>NUCLEOTIDE SEQUENCE [LARGE SCALE GENOMIC DNA]</scope>
</reference>
<evidence type="ECO:0000259" key="10">
    <source>
        <dbReference type="PROSITE" id="PS50893"/>
    </source>
</evidence>
<evidence type="ECO:0000256" key="6">
    <source>
        <dbReference type="ARBA" id="ARBA00022840"/>
    </source>
</evidence>
<comment type="subcellular location">
    <subcellularLocation>
        <location evidence="1">Cell membrane</location>
        <topology evidence="1">Multi-pass membrane protein</topology>
    </subcellularLocation>
</comment>
<sequence length="608" mass="70586">MSKKKKKKKKMLTLRESLKVSLWALKVNWEMSRFVTVITFFTTIYRNLNNLINTYILAKIIDSLIHFIEVGDKSLEKIVPLLLLMGVVQLVNIMARNLDSYVNRYRRRLSQSYLMQLEYEKINSLGVQTNQLPSVSNKRRIAHDWLWGITDMNQNLVRIVAATVQSIISALIVFSFSSWVGISILFIAVIAYLQSRYYFKKDFEWQTSDKNTQERRKTWYMSDILSSPDTMDEVSLVGSFKYLDRKIKSFYDYFNGGYKKILQADTFTTFIVDLLNLFVVLGGSIQIFIMAFNRKITIGDTTFYISTINNFYGGVSWLSAELVMFTDFVMKGKEVYDFFNLEPVVEDGNIKLERLTTPPSIEIKNISFHYPNSKRNIFKNFSLKISSAEKIAIVGENGAGKSTLVKLLCRIYDPQQGQILVNGKDLKELSLNDWYKNVGVLFQDFNFYGSLTVEENIYIGKSVKAKDKKKIIESAKNADAHDFIKKYNRRYQTVMSERFKGGIKPSKGQQQKIAIARFFYRDAPFAIFDEPTSAIDADAEYRIFNRIYNFFDNKTVMIISHRFSTVRNADKIFVIKDGKIIEEGTHEQLIKRNKVYADNFRKQAQGYN</sequence>
<evidence type="ECO:0000256" key="8">
    <source>
        <dbReference type="ARBA" id="ARBA00023136"/>
    </source>
</evidence>
<evidence type="ECO:0000256" key="2">
    <source>
        <dbReference type="ARBA" id="ARBA00022448"/>
    </source>
</evidence>
<gene>
    <name evidence="11" type="ORF">UR61_C0061G0002</name>
</gene>
<dbReference type="Gene3D" id="3.40.50.300">
    <property type="entry name" value="P-loop containing nucleotide triphosphate hydrolases"/>
    <property type="match status" value="1"/>
</dbReference>
<dbReference type="PROSITE" id="PS50893">
    <property type="entry name" value="ABC_TRANSPORTER_2"/>
    <property type="match status" value="1"/>
</dbReference>
<dbReference type="Proteomes" id="UP000033866">
    <property type="component" value="Unassembled WGS sequence"/>
</dbReference>
<evidence type="ECO:0000313" key="11">
    <source>
        <dbReference type="EMBL" id="KKP63862.1"/>
    </source>
</evidence>
<dbReference type="FunFam" id="3.40.50.300:FF:000221">
    <property type="entry name" value="Multidrug ABC transporter ATP-binding protein"/>
    <property type="match status" value="1"/>
</dbReference>
<dbReference type="InterPro" id="IPR003439">
    <property type="entry name" value="ABC_transporter-like_ATP-bd"/>
</dbReference>
<dbReference type="InterPro" id="IPR027417">
    <property type="entry name" value="P-loop_NTPase"/>
</dbReference>
<dbReference type="SUPFAM" id="SSF90123">
    <property type="entry name" value="ABC transporter transmembrane region"/>
    <property type="match status" value="1"/>
</dbReference>
<keyword evidence="7 9" id="KW-1133">Transmembrane helix</keyword>
<protein>
    <submittedName>
        <fullName evidence="11">ABC transporter, ATP-binding/permease protein</fullName>
    </submittedName>
</protein>
<evidence type="ECO:0000256" key="3">
    <source>
        <dbReference type="ARBA" id="ARBA00022475"/>
    </source>
</evidence>
<accession>A0A0G0E915</accession>
<feature type="domain" description="ABC transporter" evidence="10">
    <location>
        <begin position="361"/>
        <end position="602"/>
    </location>
</feature>
<dbReference type="Pfam" id="PF00005">
    <property type="entry name" value="ABC_tran"/>
    <property type="match status" value="1"/>
</dbReference>
<evidence type="ECO:0000256" key="7">
    <source>
        <dbReference type="ARBA" id="ARBA00022989"/>
    </source>
</evidence>
<dbReference type="GO" id="GO:0016887">
    <property type="term" value="F:ATP hydrolysis activity"/>
    <property type="evidence" value="ECO:0007669"/>
    <property type="project" value="InterPro"/>
</dbReference>
<dbReference type="AlphaFoldDB" id="A0A0G0E915"/>
<evidence type="ECO:0000256" key="5">
    <source>
        <dbReference type="ARBA" id="ARBA00022741"/>
    </source>
</evidence>